<evidence type="ECO:0000313" key="2">
    <source>
        <dbReference type="Proteomes" id="UP000094236"/>
    </source>
</evidence>
<keyword evidence="2" id="KW-1185">Reference proteome</keyword>
<reference evidence="2" key="1">
    <citation type="submission" date="2016-05" db="EMBL/GenBank/DDBJ databases">
        <title>Comparative genomics of biotechnologically important yeasts.</title>
        <authorList>
            <consortium name="DOE Joint Genome Institute"/>
            <person name="Riley R."/>
            <person name="Haridas S."/>
            <person name="Wolfe K.H."/>
            <person name="Lopes M.R."/>
            <person name="Hittinger C.T."/>
            <person name="Goker M."/>
            <person name="Salamov A."/>
            <person name="Wisecaver J."/>
            <person name="Long T.M."/>
            <person name="Aerts A.L."/>
            <person name="Barry K."/>
            <person name="Choi C."/>
            <person name="Clum A."/>
            <person name="Coughlan A.Y."/>
            <person name="Deshpande S."/>
            <person name="Douglass A.P."/>
            <person name="Hanson S.J."/>
            <person name="Klenk H.-P."/>
            <person name="Labutti K."/>
            <person name="Lapidus A."/>
            <person name="Lindquist E."/>
            <person name="Lipzen A."/>
            <person name="Meier-Kolthoff J.P."/>
            <person name="Ohm R.A."/>
            <person name="Otillar R.P."/>
            <person name="Pangilinan J."/>
            <person name="Peng Y."/>
            <person name="Rokas A."/>
            <person name="Rosa C.A."/>
            <person name="Scheuner C."/>
            <person name="Sibirny A.A."/>
            <person name="Slot J.C."/>
            <person name="Stielow J.B."/>
            <person name="Sun H."/>
            <person name="Kurtzman C.P."/>
            <person name="Blackwell M."/>
            <person name="Grigoriev I.V."/>
            <person name="Jeffries T.W."/>
        </authorList>
    </citation>
    <scope>NUCLEOTIDE SEQUENCE [LARGE SCALE GENOMIC DNA]</scope>
    <source>
        <strain evidence="2">NRRL Y-2460</strain>
    </source>
</reference>
<sequence>MIAYAPPPRVRCDYTHMYNHYKTNNEESIFNTGKNVLSKREKLEREIFDKSIEDIERIFNFKINGNFINNYLLTNNEIENENENENHYKRKRIETVEERIERNNILPVDLKQRKLGKINKNFNNGSYETLSSTTRQNQQNQQKIFTNNKEDDGNYYGDLTMTSAGNSNSQSWSGKVDISAAAENSEMVNTTTITTTTATTTTKTATITKAKTKPKIKTKPISSSSSSSNNSKYLYLQDFNFFKNDLECEKTELQSDIETVHEVYHNLINIQNEKDYRNYKNSFQFTIREPIDEAFI</sequence>
<proteinExistence type="predicted"/>
<organism evidence="1 2">
    <name type="scientific">Pachysolen tannophilus NRRL Y-2460</name>
    <dbReference type="NCBI Taxonomy" id="669874"/>
    <lineage>
        <taxon>Eukaryota</taxon>
        <taxon>Fungi</taxon>
        <taxon>Dikarya</taxon>
        <taxon>Ascomycota</taxon>
        <taxon>Saccharomycotina</taxon>
        <taxon>Pichiomycetes</taxon>
        <taxon>Pachysolenaceae</taxon>
        <taxon>Pachysolen</taxon>
    </lineage>
</organism>
<accession>A0A1E4U195</accession>
<protein>
    <submittedName>
        <fullName evidence="1">Uncharacterized protein</fullName>
    </submittedName>
</protein>
<dbReference type="AlphaFoldDB" id="A0A1E4U195"/>
<dbReference type="EMBL" id="KV454011">
    <property type="protein sequence ID" value="ODV97774.1"/>
    <property type="molecule type" value="Genomic_DNA"/>
</dbReference>
<name>A0A1E4U195_PACTA</name>
<gene>
    <name evidence="1" type="ORF">PACTADRAFT_47628</name>
</gene>
<dbReference type="Proteomes" id="UP000094236">
    <property type="component" value="Unassembled WGS sequence"/>
</dbReference>
<evidence type="ECO:0000313" key="1">
    <source>
        <dbReference type="EMBL" id="ODV97774.1"/>
    </source>
</evidence>